<evidence type="ECO:0000256" key="1">
    <source>
        <dbReference type="SAM" id="MobiDB-lite"/>
    </source>
</evidence>
<dbReference type="Proteomes" id="UP000314294">
    <property type="component" value="Unassembled WGS sequence"/>
</dbReference>
<gene>
    <name evidence="2" type="ORF">EYF80_042736</name>
</gene>
<dbReference type="AlphaFoldDB" id="A0A4Z2G3D9"/>
<feature type="compositionally biased region" description="Basic residues" evidence="1">
    <location>
        <begin position="221"/>
        <end position="231"/>
    </location>
</feature>
<accession>A0A4Z2G3D9</accession>
<sequence length="231" mass="25165">MQTSSRKRSQEHRLTHRSKVAHTAKSPYPVGQKAAPRRGSRQLTRISVPAQVELLDHVPVAVPHVGRPCQQEVVGRLPHGLEGQRHSRGSENLLVPRTDSRGLGGLGAHLVVQQPVLVPVGRLVGLHLRARHAGQLLGQLPPPEGHLHRRGQQHEVQQQAGHQALAIYNSTTPWLVLGNSNPGEDEGVGCTASPAFKRLQAVLIMEQGSEPGASSRDHRETTHRHMSSIPL</sequence>
<feature type="region of interest" description="Disordered" evidence="1">
    <location>
        <begin position="208"/>
        <end position="231"/>
    </location>
</feature>
<name>A0A4Z2G3D9_9TELE</name>
<dbReference type="EMBL" id="SRLO01000759">
    <property type="protein sequence ID" value="TNN47062.1"/>
    <property type="molecule type" value="Genomic_DNA"/>
</dbReference>
<feature type="compositionally biased region" description="Basic residues" evidence="1">
    <location>
        <begin position="1"/>
        <end position="22"/>
    </location>
</feature>
<proteinExistence type="predicted"/>
<feature type="region of interest" description="Disordered" evidence="1">
    <location>
        <begin position="1"/>
        <end position="43"/>
    </location>
</feature>
<reference evidence="2 3" key="1">
    <citation type="submission" date="2019-03" db="EMBL/GenBank/DDBJ databases">
        <title>First draft genome of Liparis tanakae, snailfish: a comprehensive survey of snailfish specific genes.</title>
        <authorList>
            <person name="Kim W."/>
            <person name="Song I."/>
            <person name="Jeong J.-H."/>
            <person name="Kim D."/>
            <person name="Kim S."/>
            <person name="Ryu S."/>
            <person name="Song J.Y."/>
            <person name="Lee S.K."/>
        </authorList>
    </citation>
    <scope>NUCLEOTIDE SEQUENCE [LARGE SCALE GENOMIC DNA]</scope>
    <source>
        <tissue evidence="2">Muscle</tissue>
    </source>
</reference>
<evidence type="ECO:0000313" key="3">
    <source>
        <dbReference type="Proteomes" id="UP000314294"/>
    </source>
</evidence>
<protein>
    <submittedName>
        <fullName evidence="2">Uncharacterized protein</fullName>
    </submittedName>
</protein>
<evidence type="ECO:0000313" key="2">
    <source>
        <dbReference type="EMBL" id="TNN47062.1"/>
    </source>
</evidence>
<organism evidence="2 3">
    <name type="scientific">Liparis tanakae</name>
    <name type="common">Tanaka's snailfish</name>
    <dbReference type="NCBI Taxonomy" id="230148"/>
    <lineage>
        <taxon>Eukaryota</taxon>
        <taxon>Metazoa</taxon>
        <taxon>Chordata</taxon>
        <taxon>Craniata</taxon>
        <taxon>Vertebrata</taxon>
        <taxon>Euteleostomi</taxon>
        <taxon>Actinopterygii</taxon>
        <taxon>Neopterygii</taxon>
        <taxon>Teleostei</taxon>
        <taxon>Neoteleostei</taxon>
        <taxon>Acanthomorphata</taxon>
        <taxon>Eupercaria</taxon>
        <taxon>Perciformes</taxon>
        <taxon>Cottioidei</taxon>
        <taxon>Cottales</taxon>
        <taxon>Liparidae</taxon>
        <taxon>Liparis</taxon>
    </lineage>
</organism>
<comment type="caution">
    <text evidence="2">The sequence shown here is derived from an EMBL/GenBank/DDBJ whole genome shotgun (WGS) entry which is preliminary data.</text>
</comment>
<keyword evidence="3" id="KW-1185">Reference proteome</keyword>